<evidence type="ECO:0000313" key="3">
    <source>
        <dbReference type="Proteomes" id="UP000654482"/>
    </source>
</evidence>
<gene>
    <name evidence="2" type="ORF">IQ249_12605</name>
</gene>
<name>A0A8J7DZS2_9CYAN</name>
<feature type="domain" description="DM13" evidence="1">
    <location>
        <begin position="12"/>
        <end position="109"/>
    </location>
</feature>
<organism evidence="2 3">
    <name type="scientific">Lusitaniella coriacea LEGE 07157</name>
    <dbReference type="NCBI Taxonomy" id="945747"/>
    <lineage>
        <taxon>Bacteria</taxon>
        <taxon>Bacillati</taxon>
        <taxon>Cyanobacteriota</taxon>
        <taxon>Cyanophyceae</taxon>
        <taxon>Spirulinales</taxon>
        <taxon>Lusitaniellaceae</taxon>
        <taxon>Lusitaniella</taxon>
    </lineage>
</organism>
<dbReference type="RefSeq" id="WP_194029834.1">
    <property type="nucleotide sequence ID" value="NZ_JADEWZ010000017.1"/>
</dbReference>
<accession>A0A8J7DZS2</accession>
<protein>
    <recommendedName>
        <fullName evidence="1">DM13 domain-containing protein</fullName>
    </recommendedName>
</protein>
<evidence type="ECO:0000259" key="1">
    <source>
        <dbReference type="PROSITE" id="PS51549"/>
    </source>
</evidence>
<reference evidence="2" key="1">
    <citation type="submission" date="2020-10" db="EMBL/GenBank/DDBJ databases">
        <authorList>
            <person name="Castelo-Branco R."/>
            <person name="Eusebio N."/>
            <person name="Adriana R."/>
            <person name="Vieira A."/>
            <person name="Brugerolle De Fraissinette N."/>
            <person name="Rezende De Castro R."/>
            <person name="Schneider M.P."/>
            <person name="Vasconcelos V."/>
            <person name="Leao P.N."/>
        </authorList>
    </citation>
    <scope>NUCLEOTIDE SEQUENCE</scope>
    <source>
        <strain evidence="2">LEGE 07157</strain>
    </source>
</reference>
<evidence type="ECO:0000313" key="2">
    <source>
        <dbReference type="EMBL" id="MBE9116741.1"/>
    </source>
</evidence>
<dbReference type="InterPro" id="IPR019545">
    <property type="entry name" value="DM13_domain"/>
</dbReference>
<dbReference type="PROSITE" id="PS51549">
    <property type="entry name" value="DM13"/>
    <property type="match status" value="1"/>
</dbReference>
<proteinExistence type="predicted"/>
<keyword evidence="3" id="KW-1185">Reference proteome</keyword>
<dbReference type="EMBL" id="JADEWZ010000017">
    <property type="protein sequence ID" value="MBE9116741.1"/>
    <property type="molecule type" value="Genomic_DNA"/>
</dbReference>
<dbReference type="Proteomes" id="UP000654482">
    <property type="component" value="Unassembled WGS sequence"/>
</dbReference>
<comment type="caution">
    <text evidence="2">The sequence shown here is derived from an EMBL/GenBank/DDBJ whole genome shotgun (WGS) entry which is preliminary data.</text>
</comment>
<sequence length="109" mass="11952">MSNQDPEKIKMGKLESQEEQRVRGTIVLGIDPDGGEAVHFKNLQIDDASESTVYLAADADLERSLCLGELKQSSGTFKMPVPFGTNTMPYNTVVIQDKSSEESIAVVYL</sequence>
<dbReference type="AlphaFoldDB" id="A0A8J7DZS2"/>